<dbReference type="EMBL" id="RMVG01000016">
    <property type="protein sequence ID" value="RPD96884.1"/>
    <property type="molecule type" value="Genomic_DNA"/>
</dbReference>
<evidence type="ECO:0000313" key="3">
    <source>
        <dbReference type="Proteomes" id="UP000281332"/>
    </source>
</evidence>
<dbReference type="Proteomes" id="UP000281332">
    <property type="component" value="Unassembled WGS sequence"/>
</dbReference>
<proteinExistence type="predicted"/>
<dbReference type="OrthoDB" id="6539082at2"/>
<keyword evidence="3" id="KW-1185">Reference proteome</keyword>
<evidence type="ECO:0000256" key="1">
    <source>
        <dbReference type="SAM" id="MobiDB-lite"/>
    </source>
</evidence>
<protein>
    <submittedName>
        <fullName evidence="2">Uncharacterized protein</fullName>
    </submittedName>
</protein>
<feature type="region of interest" description="Disordered" evidence="1">
    <location>
        <begin position="94"/>
        <end position="116"/>
    </location>
</feature>
<name>A0A3N4NKN1_9GAMM</name>
<dbReference type="AlphaFoldDB" id="A0A3N4NKN1"/>
<organism evidence="2 3">
    <name type="scientific">Candidatus Pantoea deserta</name>
    <dbReference type="NCBI Taxonomy" id="1869313"/>
    <lineage>
        <taxon>Bacteria</taxon>
        <taxon>Pseudomonadati</taxon>
        <taxon>Pseudomonadota</taxon>
        <taxon>Gammaproteobacteria</taxon>
        <taxon>Enterobacterales</taxon>
        <taxon>Erwiniaceae</taxon>
        <taxon>Pantoea</taxon>
    </lineage>
</organism>
<gene>
    <name evidence="2" type="ORF">BBB56_17805</name>
</gene>
<evidence type="ECO:0000313" key="2">
    <source>
        <dbReference type="EMBL" id="RPD96884.1"/>
    </source>
</evidence>
<comment type="caution">
    <text evidence="2">The sequence shown here is derived from an EMBL/GenBank/DDBJ whole genome shotgun (WGS) entry which is preliminary data.</text>
</comment>
<feature type="compositionally biased region" description="Polar residues" evidence="1">
    <location>
        <begin position="104"/>
        <end position="116"/>
    </location>
</feature>
<sequence>MSVKPVAIHYWKSSQHLLATAQRALLKTRQTEVARRLRVSDSTVLRRTAKYPEIMETLAASGVENFALRGEMKVPLDQYRWLLTVAIKFAESELERTNEKAPDCTNSQELSADQLN</sequence>
<reference evidence="2 3" key="1">
    <citation type="submission" date="2018-11" db="EMBL/GenBank/DDBJ databases">
        <title>Whole genome sequencing of Pantoea sp. RIT388.</title>
        <authorList>
            <person name="Gan H.M."/>
            <person name="Hudson A.O."/>
        </authorList>
    </citation>
    <scope>NUCLEOTIDE SEQUENCE [LARGE SCALE GENOMIC DNA]</scope>
    <source>
        <strain evidence="2 3">RIT388</strain>
    </source>
</reference>
<accession>A0A3N4NKN1</accession>